<evidence type="ECO:0000313" key="1">
    <source>
        <dbReference type="EMBL" id="CAH1521005.1"/>
    </source>
</evidence>
<proteinExistence type="predicted"/>
<evidence type="ECO:0000313" key="2">
    <source>
        <dbReference type="Proteomes" id="UP001295420"/>
    </source>
</evidence>
<organism evidence="1 2">
    <name type="scientific">Vibrio owensii</name>
    <dbReference type="NCBI Taxonomy" id="696485"/>
    <lineage>
        <taxon>Bacteria</taxon>
        <taxon>Pseudomonadati</taxon>
        <taxon>Pseudomonadota</taxon>
        <taxon>Gammaproteobacteria</taxon>
        <taxon>Vibrionales</taxon>
        <taxon>Vibrionaceae</taxon>
        <taxon>Vibrio</taxon>
    </lineage>
</organism>
<accession>A0AAU9PZL1</accession>
<dbReference type="Proteomes" id="UP001295420">
    <property type="component" value="Unassembled WGS sequence"/>
</dbReference>
<sequence length="194" mass="22253">MKSDIEYAKMQLSLDKYFGKVPSDMHSDIIERGLQLGERVAKEYRSVDLKQAFIEAGYRIEYTNNAKQVLSQGLLMRAEIIEDNLGKRVLIYKDSIEQALTDLRQQGINSSTSQIEQLYLAHEFFHLLEIDEHIQDEVLALKVERLKVLGKTFYGRLQSPSEIASNRFAQLVCECEFNPLLIDELFIGGCDDSN</sequence>
<dbReference type="EMBL" id="CAKMTQ010000001">
    <property type="protein sequence ID" value="CAH1521005.1"/>
    <property type="molecule type" value="Genomic_DNA"/>
</dbReference>
<protein>
    <submittedName>
        <fullName evidence="1">Uncharacterized protein</fullName>
    </submittedName>
</protein>
<comment type="caution">
    <text evidence="1">The sequence shown here is derived from an EMBL/GenBank/DDBJ whole genome shotgun (WGS) entry which is preliminary data.</text>
</comment>
<dbReference type="AlphaFoldDB" id="A0AAU9PZL1"/>
<name>A0AAU9PZL1_9VIBR</name>
<reference evidence="1" key="1">
    <citation type="submission" date="2022-01" db="EMBL/GenBank/DDBJ databases">
        <authorList>
            <person name="Lagorce A."/>
        </authorList>
    </citation>
    <scope>NUCLEOTIDE SEQUENCE</scope>
    <source>
        <strain evidence="1">Th15_F1_D04</strain>
    </source>
</reference>
<gene>
    <name evidence="1" type="ORF">THF1D04_10585</name>
</gene>
<dbReference type="RefSeq" id="WP_045410895.1">
    <property type="nucleotide sequence ID" value="NZ_BBLB01000008.1"/>
</dbReference>